<proteinExistence type="inferred from homology"/>
<evidence type="ECO:0000256" key="9">
    <source>
        <dbReference type="ARBA" id="ARBA00023033"/>
    </source>
</evidence>
<organism evidence="13 14">
    <name type="scientific">Manihot esculenta</name>
    <name type="common">Cassava</name>
    <name type="synonym">Jatropha manihot</name>
    <dbReference type="NCBI Taxonomy" id="3983"/>
    <lineage>
        <taxon>Eukaryota</taxon>
        <taxon>Viridiplantae</taxon>
        <taxon>Streptophyta</taxon>
        <taxon>Embryophyta</taxon>
        <taxon>Tracheophyta</taxon>
        <taxon>Spermatophyta</taxon>
        <taxon>Magnoliopsida</taxon>
        <taxon>eudicotyledons</taxon>
        <taxon>Gunneridae</taxon>
        <taxon>Pentapetalae</taxon>
        <taxon>rosids</taxon>
        <taxon>fabids</taxon>
        <taxon>Malpighiales</taxon>
        <taxon>Euphorbiaceae</taxon>
        <taxon>Crotonoideae</taxon>
        <taxon>Manihoteae</taxon>
        <taxon>Manihot</taxon>
    </lineage>
</organism>
<dbReference type="GO" id="GO:0004497">
    <property type="term" value="F:monooxygenase activity"/>
    <property type="evidence" value="ECO:0007669"/>
    <property type="project" value="UniProtKB-KW"/>
</dbReference>
<dbReference type="InterPro" id="IPR002401">
    <property type="entry name" value="Cyt_P450_E_grp-I"/>
</dbReference>
<dbReference type="SUPFAM" id="SSF48264">
    <property type="entry name" value="Cytochrome P450"/>
    <property type="match status" value="1"/>
</dbReference>
<evidence type="ECO:0000256" key="10">
    <source>
        <dbReference type="ARBA" id="ARBA00023136"/>
    </source>
</evidence>
<evidence type="ECO:0000256" key="11">
    <source>
        <dbReference type="PIRSR" id="PIRSR602401-1"/>
    </source>
</evidence>
<feature type="binding site" description="axial binding residue" evidence="11">
    <location>
        <position position="442"/>
    </location>
    <ligand>
        <name>heme</name>
        <dbReference type="ChEBI" id="CHEBI:30413"/>
    </ligand>
    <ligandPart>
        <name>Fe</name>
        <dbReference type="ChEBI" id="CHEBI:18248"/>
    </ligandPart>
</feature>
<dbReference type="InterPro" id="IPR036396">
    <property type="entry name" value="Cyt_P450_sf"/>
</dbReference>
<keyword evidence="10" id="KW-0472">Membrane</keyword>
<evidence type="ECO:0000256" key="5">
    <source>
        <dbReference type="ARBA" id="ARBA00022723"/>
    </source>
</evidence>
<comment type="caution">
    <text evidence="13">The sequence shown here is derived from an EMBL/GenBank/DDBJ whole genome shotgun (WGS) entry which is preliminary data.</text>
</comment>
<sequence length="504" mass="57444">MEMDNSVSCFFLSLLLLFFVFKIFRSRIFFKNLPPSPLALPVIGHFHLLKPRMYRSLQNLSINYGPIFSLRFGHRLVIVVSSPSAVEECFTKNDVVLANRPKFQVGKYISYNNTTIPQSSYGDHWRNLRRIVAVEVFSNARLNKFLSIRKDEIKRLIIKLSHRSSQDFAKVELRSLFKELTFNMIVRMITGKRYYGDDVGDKEEARQFRALIVEVISYAGASNPRDFLPILNWIDGGRFEKKLISMGKRTDEFVQRLVDEHRNKKDNSESRNTMIDHLLALQETEPDHHTDEIIKGLAVSMIFAGTDTSAVTLEWAMSNLLNNQQALMKARDEIDTQVGSECLLDEPHVSKLPYLQNIFKETLRLYPAAPLLGAHEASDDCTIGGYDVPRGTIVLVNAWAMHRDPTLWDDPLKFKPERFDNGGGEGFNTYKFTPFGTGRRACPGAGLAQRIVCLALGTLIQCFEWKRVTDEEIDMTEGRGLTMPKLEPLEAMCKARPIAKKIVA</sequence>
<dbReference type="GO" id="GO:0016020">
    <property type="term" value="C:membrane"/>
    <property type="evidence" value="ECO:0007669"/>
    <property type="project" value="UniProtKB-SubCell"/>
</dbReference>
<keyword evidence="14" id="KW-1185">Reference proteome</keyword>
<evidence type="ECO:0000313" key="13">
    <source>
        <dbReference type="EMBL" id="OAY33699.1"/>
    </source>
</evidence>
<dbReference type="PRINTS" id="PR00463">
    <property type="entry name" value="EP450I"/>
</dbReference>
<dbReference type="PROSITE" id="PS00086">
    <property type="entry name" value="CYTOCHROME_P450"/>
    <property type="match status" value="1"/>
</dbReference>
<keyword evidence="5 11" id="KW-0479">Metal-binding</keyword>
<dbReference type="AlphaFoldDB" id="A0A2C9UR56"/>
<protein>
    <recommendedName>
        <fullName evidence="15">Cytochrome P450</fullName>
    </recommendedName>
</protein>
<evidence type="ECO:0000256" key="12">
    <source>
        <dbReference type="RuleBase" id="RU000461"/>
    </source>
</evidence>
<dbReference type="EMBL" id="CM004399">
    <property type="protein sequence ID" value="OAY33699.1"/>
    <property type="molecule type" value="Genomic_DNA"/>
</dbReference>
<accession>A0A2C9UR56</accession>
<dbReference type="InterPro" id="IPR001128">
    <property type="entry name" value="Cyt_P450"/>
</dbReference>
<reference evidence="14" key="1">
    <citation type="journal article" date="2016" name="Nat. Biotechnol.">
        <title>Sequencing wild and cultivated cassava and related species reveals extensive interspecific hybridization and genetic diversity.</title>
        <authorList>
            <person name="Bredeson J.V."/>
            <person name="Lyons J.B."/>
            <person name="Prochnik S.E."/>
            <person name="Wu G.A."/>
            <person name="Ha C.M."/>
            <person name="Edsinger-Gonzales E."/>
            <person name="Grimwood J."/>
            <person name="Schmutz J."/>
            <person name="Rabbi I.Y."/>
            <person name="Egesi C."/>
            <person name="Nauluvula P."/>
            <person name="Lebot V."/>
            <person name="Ndunguru J."/>
            <person name="Mkamilo G."/>
            <person name="Bart R.S."/>
            <person name="Setter T.L."/>
            <person name="Gleadow R.M."/>
            <person name="Kulakow P."/>
            <person name="Ferguson M.E."/>
            <person name="Rounsley S."/>
            <person name="Rokhsar D.S."/>
        </authorList>
    </citation>
    <scope>NUCLEOTIDE SEQUENCE [LARGE SCALE GENOMIC DNA]</scope>
    <source>
        <strain evidence="14">cv. AM560-2</strain>
    </source>
</reference>
<evidence type="ECO:0008006" key="15">
    <source>
        <dbReference type="Google" id="ProtNLM"/>
    </source>
</evidence>
<dbReference type="CDD" id="cd20653">
    <property type="entry name" value="CYP81"/>
    <property type="match status" value="1"/>
</dbReference>
<evidence type="ECO:0000256" key="1">
    <source>
        <dbReference type="ARBA" id="ARBA00004167"/>
    </source>
</evidence>
<keyword evidence="8 11" id="KW-0408">Iron</keyword>
<dbReference type="PRINTS" id="PR00385">
    <property type="entry name" value="P450"/>
</dbReference>
<keyword evidence="4" id="KW-0812">Transmembrane</keyword>
<comment type="similarity">
    <text evidence="2 12">Belongs to the cytochrome P450 family.</text>
</comment>
<dbReference type="OrthoDB" id="1055148at2759"/>
<evidence type="ECO:0000256" key="8">
    <source>
        <dbReference type="ARBA" id="ARBA00023004"/>
    </source>
</evidence>
<dbReference type="GO" id="GO:0005506">
    <property type="term" value="F:iron ion binding"/>
    <property type="evidence" value="ECO:0007669"/>
    <property type="project" value="InterPro"/>
</dbReference>
<name>A0A2C9UR56_MANES</name>
<dbReference type="Gene3D" id="1.10.630.10">
    <property type="entry name" value="Cytochrome P450"/>
    <property type="match status" value="1"/>
</dbReference>
<evidence type="ECO:0000256" key="3">
    <source>
        <dbReference type="ARBA" id="ARBA00022617"/>
    </source>
</evidence>
<keyword evidence="3 11" id="KW-0349">Heme</keyword>
<keyword evidence="9 12" id="KW-0503">Monooxygenase</keyword>
<comment type="cofactor">
    <cofactor evidence="11">
        <name>heme</name>
        <dbReference type="ChEBI" id="CHEBI:30413"/>
    </cofactor>
</comment>
<evidence type="ECO:0000256" key="2">
    <source>
        <dbReference type="ARBA" id="ARBA00010617"/>
    </source>
</evidence>
<evidence type="ECO:0000313" key="14">
    <source>
        <dbReference type="Proteomes" id="UP000091857"/>
    </source>
</evidence>
<comment type="subcellular location">
    <subcellularLocation>
        <location evidence="1">Membrane</location>
        <topology evidence="1">Single-pass membrane protein</topology>
    </subcellularLocation>
</comment>
<dbReference type="PANTHER" id="PTHR47947:SF62">
    <property type="entry name" value="CYTOCHROME P450, FAMILY 81, SUBFAMILY D, POLYPEPTIDE 5"/>
    <property type="match status" value="1"/>
</dbReference>
<dbReference type="Pfam" id="PF00067">
    <property type="entry name" value="p450"/>
    <property type="match status" value="1"/>
</dbReference>
<dbReference type="PANTHER" id="PTHR47947">
    <property type="entry name" value="CYTOCHROME P450 82C3-RELATED"/>
    <property type="match status" value="1"/>
</dbReference>
<gene>
    <name evidence="13" type="ORF">MANES_13G116900v8</name>
</gene>
<dbReference type="Proteomes" id="UP000091857">
    <property type="component" value="Chromosome 13"/>
</dbReference>
<dbReference type="FunFam" id="1.10.630.10:FF:000023">
    <property type="entry name" value="Cytochrome P450 family protein"/>
    <property type="match status" value="1"/>
</dbReference>
<keyword evidence="6" id="KW-1133">Transmembrane helix</keyword>
<evidence type="ECO:0000256" key="6">
    <source>
        <dbReference type="ARBA" id="ARBA00022989"/>
    </source>
</evidence>
<dbReference type="GO" id="GO:0020037">
    <property type="term" value="F:heme binding"/>
    <property type="evidence" value="ECO:0007669"/>
    <property type="project" value="InterPro"/>
</dbReference>
<dbReference type="InterPro" id="IPR017972">
    <property type="entry name" value="Cyt_P450_CS"/>
</dbReference>
<evidence type="ECO:0000256" key="7">
    <source>
        <dbReference type="ARBA" id="ARBA00023002"/>
    </source>
</evidence>
<dbReference type="InterPro" id="IPR050651">
    <property type="entry name" value="Plant_Cytochrome_P450_Monoox"/>
</dbReference>
<keyword evidence="7 12" id="KW-0560">Oxidoreductase</keyword>
<dbReference type="Gramene" id="Manes.13G116900.1.v8.1">
    <property type="protein sequence ID" value="Manes.13G116900.1.v8.1.CDS"/>
    <property type="gene ID" value="Manes.13G116900.v8.1"/>
</dbReference>
<dbReference type="GO" id="GO:0016705">
    <property type="term" value="F:oxidoreductase activity, acting on paired donors, with incorporation or reduction of molecular oxygen"/>
    <property type="evidence" value="ECO:0007669"/>
    <property type="project" value="InterPro"/>
</dbReference>
<evidence type="ECO:0000256" key="4">
    <source>
        <dbReference type="ARBA" id="ARBA00022692"/>
    </source>
</evidence>